<organism evidence="1 2">
    <name type="scientific">Roseobacter litoralis (strain ATCC 49566 / DSM 6996 / JCM 21268 / NBRC 15278 / OCh 149)</name>
    <dbReference type="NCBI Taxonomy" id="391595"/>
    <lineage>
        <taxon>Bacteria</taxon>
        <taxon>Pseudomonadati</taxon>
        <taxon>Pseudomonadota</taxon>
        <taxon>Alphaproteobacteria</taxon>
        <taxon>Rhodobacterales</taxon>
        <taxon>Roseobacteraceae</taxon>
        <taxon>Roseobacter</taxon>
    </lineage>
</organism>
<evidence type="ECO:0000313" key="1">
    <source>
        <dbReference type="EMBL" id="AEI92953.1"/>
    </source>
</evidence>
<name>F7ZAF3_ROSLO</name>
<reference evidence="1 2" key="1">
    <citation type="journal article" date="2011" name="BMC Genomics">
        <title>Comparative genome analysis and genome-guided physiological analysis of Roseobacter litoralis.</title>
        <authorList>
            <person name="Kalhoefer D."/>
            <person name="Thole S."/>
            <person name="Voget S."/>
            <person name="Lehmann R."/>
            <person name="Liesegang H."/>
            <person name="Wollher A."/>
            <person name="Daniel R."/>
            <person name="Simon M."/>
            <person name="Brinkhoff T."/>
        </authorList>
    </citation>
    <scope>NUCLEOTIDE SEQUENCE [LARGE SCALE GENOMIC DNA]</scope>
    <source>
        <strain evidence="2">ATCC 49566 / DSM 6996 / JCM 21268 / NBRC 15278 / OCh 149</strain>
    </source>
</reference>
<dbReference type="HOGENOM" id="CLU_2993926_0_0_5"/>
<dbReference type="EMBL" id="CP002623">
    <property type="protein sequence ID" value="AEI92953.1"/>
    <property type="molecule type" value="Genomic_DNA"/>
</dbReference>
<dbReference type="AlphaFoldDB" id="F7ZAF3"/>
<gene>
    <name evidence="1" type="ordered locus">RLO149_c009380</name>
</gene>
<accession>F7ZAF3</accession>
<sequence>MTRLALELAARGDLVRFVKTAARANRFAFYLRSAHFTEHFVGRFFASLVDAAKPKCA</sequence>
<dbReference type="KEGG" id="rli:RLO149_c009380"/>
<dbReference type="Proteomes" id="UP000001353">
    <property type="component" value="Chromosome"/>
</dbReference>
<proteinExistence type="predicted"/>
<evidence type="ECO:0000313" key="2">
    <source>
        <dbReference type="Proteomes" id="UP000001353"/>
    </source>
</evidence>
<protein>
    <submittedName>
        <fullName evidence="1">Uncharacterized protein</fullName>
    </submittedName>
</protein>
<keyword evidence="2" id="KW-1185">Reference proteome</keyword>